<sequence>MWPCLFILAQERGRLYKQPEQELPPIRQNTQFPAHFSRDDVFCYSSSSPLSNPCIVSCSSISRPLWLFMTDKDPVTTSSWSLPSLRPCYCLSSLDSSIMPGKSVTHRVTSPSPPSPVGYFPLNILHPMSSCPPHTLMTTCTVIYFAFPPFRFTAYYPQIQFCTLAKPALSLRRYKARVKWIRRRLSPDTGKSERPVHPARRSLSAEAIRDSQSVIWTICGWEDLPTRGDVTEISWISPALSGLVGNTGFRESS</sequence>
<evidence type="ECO:0000313" key="2">
    <source>
        <dbReference type="Proteomes" id="UP001283361"/>
    </source>
</evidence>
<gene>
    <name evidence="1" type="ORF">RRG08_020659</name>
</gene>
<organism evidence="1 2">
    <name type="scientific">Elysia crispata</name>
    <name type="common">lettuce slug</name>
    <dbReference type="NCBI Taxonomy" id="231223"/>
    <lineage>
        <taxon>Eukaryota</taxon>
        <taxon>Metazoa</taxon>
        <taxon>Spiralia</taxon>
        <taxon>Lophotrochozoa</taxon>
        <taxon>Mollusca</taxon>
        <taxon>Gastropoda</taxon>
        <taxon>Heterobranchia</taxon>
        <taxon>Euthyneura</taxon>
        <taxon>Panpulmonata</taxon>
        <taxon>Sacoglossa</taxon>
        <taxon>Placobranchoidea</taxon>
        <taxon>Plakobranchidae</taxon>
        <taxon>Elysia</taxon>
    </lineage>
</organism>
<dbReference type="Proteomes" id="UP001283361">
    <property type="component" value="Unassembled WGS sequence"/>
</dbReference>
<dbReference type="AlphaFoldDB" id="A0AAE0Z4N2"/>
<keyword evidence="2" id="KW-1185">Reference proteome</keyword>
<accession>A0AAE0Z4N2</accession>
<evidence type="ECO:0000313" key="1">
    <source>
        <dbReference type="EMBL" id="KAK3762580.1"/>
    </source>
</evidence>
<proteinExistence type="predicted"/>
<comment type="caution">
    <text evidence="1">The sequence shown here is derived from an EMBL/GenBank/DDBJ whole genome shotgun (WGS) entry which is preliminary data.</text>
</comment>
<dbReference type="EMBL" id="JAWDGP010004681">
    <property type="protein sequence ID" value="KAK3762580.1"/>
    <property type="molecule type" value="Genomic_DNA"/>
</dbReference>
<name>A0AAE0Z4N2_9GAST</name>
<protein>
    <submittedName>
        <fullName evidence="1">Uncharacterized protein</fullName>
    </submittedName>
</protein>
<reference evidence="1" key="1">
    <citation type="journal article" date="2023" name="G3 (Bethesda)">
        <title>A reference genome for the long-term kleptoplast-retaining sea slug Elysia crispata morphotype clarki.</title>
        <authorList>
            <person name="Eastman K.E."/>
            <person name="Pendleton A.L."/>
            <person name="Shaikh M.A."/>
            <person name="Suttiyut T."/>
            <person name="Ogas R."/>
            <person name="Tomko P."/>
            <person name="Gavelis G."/>
            <person name="Widhalm J.R."/>
            <person name="Wisecaver J.H."/>
        </authorList>
    </citation>
    <scope>NUCLEOTIDE SEQUENCE</scope>
    <source>
        <strain evidence="1">ECLA1</strain>
    </source>
</reference>